<organism evidence="2 3">
    <name type="scientific">Streptomyces polyrhachis</name>
    <dbReference type="NCBI Taxonomy" id="1282885"/>
    <lineage>
        <taxon>Bacteria</taxon>
        <taxon>Bacillati</taxon>
        <taxon>Actinomycetota</taxon>
        <taxon>Actinomycetes</taxon>
        <taxon>Kitasatosporales</taxon>
        <taxon>Streptomycetaceae</taxon>
        <taxon>Streptomyces</taxon>
    </lineage>
</organism>
<gene>
    <name evidence="2" type="ORF">ACFQLX_02085</name>
</gene>
<dbReference type="EMBL" id="JBHSZO010000002">
    <property type="protein sequence ID" value="MFC7216967.1"/>
    <property type="molecule type" value="Genomic_DNA"/>
</dbReference>
<sequence length="384" mass="40695">MTHDILRRLADARPDHLDPAAAPDDTVRALELATAMRELPPVEARTASRRPRRPRSVWALDLAAGAAAAALAVATTATGPDAGPGGGPTAGGQALSARDMLLAAATTLEKQPQPGGAYSYQEVRIGSMLPVPGKDYVVDRRHTLRVWQSATARQRWTTGTDTGTRPASAADEAAWKADGSPRTFDFSAPHAPGGDIAHYEGAGLVYQDAPGGRSGLGTIGELSVRELLALPAEKHRLADALAELIDRKYNASAPELRKMVVETAQEVAFSMSSPPRVRAAAYRMLADEPGVRALRTARDHDGRAGYGIAMPRTFPGSPTEVRYVFDRGTGMPLGSVTVAAKAFDTWEKGDTLSYSTVVDTRWTDEAPGFTKDAAPGAPKAPGRR</sequence>
<evidence type="ECO:0000256" key="1">
    <source>
        <dbReference type="SAM" id="MobiDB-lite"/>
    </source>
</evidence>
<comment type="caution">
    <text evidence="2">The sequence shown here is derived from an EMBL/GenBank/DDBJ whole genome shotgun (WGS) entry which is preliminary data.</text>
</comment>
<reference evidence="3" key="1">
    <citation type="journal article" date="2019" name="Int. J. Syst. Evol. Microbiol.">
        <title>The Global Catalogue of Microorganisms (GCM) 10K type strain sequencing project: providing services to taxonomists for standard genome sequencing and annotation.</title>
        <authorList>
            <consortium name="The Broad Institute Genomics Platform"/>
            <consortium name="The Broad Institute Genome Sequencing Center for Infectious Disease"/>
            <person name="Wu L."/>
            <person name="Ma J."/>
        </authorList>
    </citation>
    <scope>NUCLEOTIDE SEQUENCE [LARGE SCALE GENOMIC DNA]</scope>
    <source>
        <strain evidence="3">CGMCC 1.13681</strain>
    </source>
</reference>
<dbReference type="NCBIfam" id="NF038083">
    <property type="entry name" value="CU044_5270_fam"/>
    <property type="match status" value="1"/>
</dbReference>
<evidence type="ECO:0000313" key="3">
    <source>
        <dbReference type="Proteomes" id="UP001596413"/>
    </source>
</evidence>
<dbReference type="Proteomes" id="UP001596413">
    <property type="component" value="Unassembled WGS sequence"/>
</dbReference>
<proteinExistence type="predicted"/>
<evidence type="ECO:0000313" key="2">
    <source>
        <dbReference type="EMBL" id="MFC7216967.1"/>
    </source>
</evidence>
<feature type="region of interest" description="Disordered" evidence="1">
    <location>
        <begin position="155"/>
        <end position="189"/>
    </location>
</feature>
<feature type="compositionally biased region" description="Polar residues" evidence="1">
    <location>
        <begin position="155"/>
        <end position="165"/>
    </location>
</feature>
<name>A0ABW2G867_9ACTN</name>
<dbReference type="InterPro" id="IPR047789">
    <property type="entry name" value="CU044_5270-like"/>
</dbReference>
<dbReference type="RefSeq" id="WP_386411165.1">
    <property type="nucleotide sequence ID" value="NZ_JBHSZO010000002.1"/>
</dbReference>
<protein>
    <submittedName>
        <fullName evidence="2">CU044_5270 family protein</fullName>
    </submittedName>
</protein>
<accession>A0ABW2G867</accession>
<keyword evidence="3" id="KW-1185">Reference proteome</keyword>